<proteinExistence type="predicted"/>
<evidence type="ECO:0000313" key="3">
    <source>
        <dbReference type="Proteomes" id="UP001500742"/>
    </source>
</evidence>
<keyword evidence="3" id="KW-1185">Reference proteome</keyword>
<protein>
    <recommendedName>
        <fullName evidence="1">VOC domain-containing protein</fullName>
    </recommendedName>
</protein>
<reference evidence="3" key="1">
    <citation type="journal article" date="2019" name="Int. J. Syst. Evol. Microbiol.">
        <title>The Global Catalogue of Microorganisms (GCM) 10K type strain sequencing project: providing services to taxonomists for standard genome sequencing and annotation.</title>
        <authorList>
            <consortium name="The Broad Institute Genomics Platform"/>
            <consortium name="The Broad Institute Genome Sequencing Center for Infectious Disease"/>
            <person name="Wu L."/>
            <person name="Ma J."/>
        </authorList>
    </citation>
    <scope>NUCLEOTIDE SEQUENCE [LARGE SCALE GENOMIC DNA]</scope>
    <source>
        <strain evidence="3">JCM 16601</strain>
    </source>
</reference>
<comment type="caution">
    <text evidence="2">The sequence shown here is derived from an EMBL/GenBank/DDBJ whole genome shotgun (WGS) entry which is preliminary data.</text>
</comment>
<dbReference type="Proteomes" id="UP001500742">
    <property type="component" value="Unassembled WGS sequence"/>
</dbReference>
<feature type="domain" description="VOC" evidence="1">
    <location>
        <begin position="4"/>
        <end position="122"/>
    </location>
</feature>
<evidence type="ECO:0000259" key="1">
    <source>
        <dbReference type="PROSITE" id="PS51819"/>
    </source>
</evidence>
<name>A0ABP7QWM7_9SPHI</name>
<dbReference type="Gene3D" id="3.10.180.10">
    <property type="entry name" value="2,3-Dihydroxybiphenyl 1,2-Dioxygenase, domain 1"/>
    <property type="match status" value="1"/>
</dbReference>
<sequence length="125" mass="13984">MQIALYRIILFGQNITKLKDFYVENFGFSLVEETEDQWVVLKAGAMELAFHKIGEAYQTTEEFKAVSNTKLVFKIGSDLAGLREQLIGNGVLLGEIKSFAGINALFCDGEDPEGNMFQLEQRLGL</sequence>
<dbReference type="InterPro" id="IPR037523">
    <property type="entry name" value="VOC_core"/>
</dbReference>
<dbReference type="PROSITE" id="PS51819">
    <property type="entry name" value="VOC"/>
    <property type="match status" value="1"/>
</dbReference>
<dbReference type="RefSeq" id="WP_259087088.1">
    <property type="nucleotide sequence ID" value="NZ_BAAAZC010000031.1"/>
</dbReference>
<dbReference type="EMBL" id="BAAAZC010000031">
    <property type="protein sequence ID" value="GAA3989167.1"/>
    <property type="molecule type" value="Genomic_DNA"/>
</dbReference>
<gene>
    <name evidence="2" type="ORF">GCM10022210_47930</name>
</gene>
<evidence type="ECO:0000313" key="2">
    <source>
        <dbReference type="EMBL" id="GAA3989167.1"/>
    </source>
</evidence>
<organism evidence="2 3">
    <name type="scientific">Mucilaginibacter dorajii</name>
    <dbReference type="NCBI Taxonomy" id="692994"/>
    <lineage>
        <taxon>Bacteria</taxon>
        <taxon>Pseudomonadati</taxon>
        <taxon>Bacteroidota</taxon>
        <taxon>Sphingobacteriia</taxon>
        <taxon>Sphingobacteriales</taxon>
        <taxon>Sphingobacteriaceae</taxon>
        <taxon>Mucilaginibacter</taxon>
    </lineage>
</organism>
<dbReference type="InterPro" id="IPR029068">
    <property type="entry name" value="Glyas_Bleomycin-R_OHBP_Dase"/>
</dbReference>
<dbReference type="SUPFAM" id="SSF54593">
    <property type="entry name" value="Glyoxalase/Bleomycin resistance protein/Dihydroxybiphenyl dioxygenase"/>
    <property type="match status" value="1"/>
</dbReference>
<accession>A0ABP7QWM7</accession>